<feature type="region of interest" description="Disordered" evidence="1">
    <location>
        <begin position="241"/>
        <end position="260"/>
    </location>
</feature>
<evidence type="ECO:0000313" key="3">
    <source>
        <dbReference type="EMBL" id="KAK9848163.1"/>
    </source>
</evidence>
<gene>
    <name evidence="3" type="ORF">WJX84_002041</name>
</gene>
<proteinExistence type="predicted"/>
<dbReference type="PANTHER" id="PTHR35509:SF1">
    <property type="entry name" value="DOMAIN PROTEIN, PUTATIVE (DUF1995)-RELATED"/>
    <property type="match status" value="1"/>
</dbReference>
<evidence type="ECO:0000256" key="1">
    <source>
        <dbReference type="SAM" id="MobiDB-lite"/>
    </source>
</evidence>
<dbReference type="Proteomes" id="UP001485043">
    <property type="component" value="Unassembled WGS sequence"/>
</dbReference>
<feature type="domain" description="DUF1995" evidence="2">
    <location>
        <begin position="14"/>
        <end position="233"/>
    </location>
</feature>
<evidence type="ECO:0000259" key="2">
    <source>
        <dbReference type="Pfam" id="PF09353"/>
    </source>
</evidence>
<sequence>MQEEELPQDDDVLPDSLSDALEEASIATAEALKRGQTRCIVEVLLPEFWDPDAGPTFAMEGDQLRFWKLTRRFIDGLAQHSGMTHVKAVYPDMGTAAMLKHQWEDCAFQLASLGDRRPISNEDEVIIVAAPDPQGAEPCMKIAQELENLRPLVIFNPRFTTVDIGVGLNVRRLRSQFLSTFDTTYSLRPIGEVGTVFRRYPTLWKVFISDPQRPGRFKLAAERPSRPTGEIIEMIMEEEFGKPQGEEAGEERQGPGFFGSIGSAIASLQRFGRSLSN</sequence>
<dbReference type="Pfam" id="PF09353">
    <property type="entry name" value="DUF1995"/>
    <property type="match status" value="1"/>
</dbReference>
<dbReference type="AlphaFoldDB" id="A0AAW1SL89"/>
<protein>
    <recommendedName>
        <fullName evidence="2">DUF1995 domain-containing protein</fullName>
    </recommendedName>
</protein>
<feature type="compositionally biased region" description="Basic and acidic residues" evidence="1">
    <location>
        <begin position="241"/>
        <end position="253"/>
    </location>
</feature>
<dbReference type="InterPro" id="IPR053021">
    <property type="entry name" value="Chloroplast_ADK"/>
</dbReference>
<keyword evidence="4" id="KW-1185">Reference proteome</keyword>
<dbReference type="EMBL" id="JALJOV010001418">
    <property type="protein sequence ID" value="KAK9848163.1"/>
    <property type="molecule type" value="Genomic_DNA"/>
</dbReference>
<evidence type="ECO:0000313" key="4">
    <source>
        <dbReference type="Proteomes" id="UP001485043"/>
    </source>
</evidence>
<comment type="caution">
    <text evidence="3">The sequence shown here is derived from an EMBL/GenBank/DDBJ whole genome shotgun (WGS) entry which is preliminary data.</text>
</comment>
<dbReference type="PANTHER" id="PTHR35509">
    <property type="entry name" value="DOMAIN PROTEIN, PUTATIVE (DUF1995)-RELATED"/>
    <property type="match status" value="1"/>
</dbReference>
<organism evidence="3 4">
    <name type="scientific">Apatococcus fuscideae</name>
    <dbReference type="NCBI Taxonomy" id="2026836"/>
    <lineage>
        <taxon>Eukaryota</taxon>
        <taxon>Viridiplantae</taxon>
        <taxon>Chlorophyta</taxon>
        <taxon>core chlorophytes</taxon>
        <taxon>Trebouxiophyceae</taxon>
        <taxon>Chlorellales</taxon>
        <taxon>Chlorellaceae</taxon>
        <taxon>Apatococcus</taxon>
    </lineage>
</organism>
<reference evidence="3 4" key="1">
    <citation type="journal article" date="2024" name="Nat. Commun.">
        <title>Phylogenomics reveals the evolutionary origins of lichenization in chlorophyte algae.</title>
        <authorList>
            <person name="Puginier C."/>
            <person name="Libourel C."/>
            <person name="Otte J."/>
            <person name="Skaloud P."/>
            <person name="Haon M."/>
            <person name="Grisel S."/>
            <person name="Petersen M."/>
            <person name="Berrin J.G."/>
            <person name="Delaux P.M."/>
            <person name="Dal Grande F."/>
            <person name="Keller J."/>
        </authorList>
    </citation>
    <scope>NUCLEOTIDE SEQUENCE [LARGE SCALE GENOMIC DNA]</scope>
    <source>
        <strain evidence="3 4">SAG 2523</strain>
    </source>
</reference>
<name>A0AAW1SL89_9CHLO</name>
<accession>A0AAW1SL89</accession>
<dbReference type="InterPro" id="IPR018962">
    <property type="entry name" value="DUF1995"/>
</dbReference>